<name>A0ABY5RN36_9HYPH</name>
<dbReference type="RefSeq" id="WP_259060191.1">
    <property type="nucleotide sequence ID" value="NZ_CP102845.1"/>
</dbReference>
<dbReference type="Proteomes" id="UP001017257">
    <property type="component" value="Chromosome"/>
</dbReference>
<evidence type="ECO:0008006" key="4">
    <source>
        <dbReference type="Google" id="ProtNLM"/>
    </source>
</evidence>
<accession>A0ABY5RN36</accession>
<dbReference type="PROSITE" id="PS51257">
    <property type="entry name" value="PROKAR_LIPOPROTEIN"/>
    <property type="match status" value="1"/>
</dbReference>
<protein>
    <recommendedName>
        <fullName evidence="4">Lipoprotein</fullName>
    </recommendedName>
</protein>
<organism evidence="2 3">
    <name type="scientific">Microvirga terrae</name>
    <dbReference type="NCBI Taxonomy" id="2740529"/>
    <lineage>
        <taxon>Bacteria</taxon>
        <taxon>Pseudomonadati</taxon>
        <taxon>Pseudomonadota</taxon>
        <taxon>Alphaproteobacteria</taxon>
        <taxon>Hyphomicrobiales</taxon>
        <taxon>Methylobacteriaceae</taxon>
        <taxon>Microvirga</taxon>
    </lineage>
</organism>
<evidence type="ECO:0000313" key="2">
    <source>
        <dbReference type="EMBL" id="UVF18655.1"/>
    </source>
</evidence>
<proteinExistence type="predicted"/>
<feature type="signal peptide" evidence="1">
    <location>
        <begin position="1"/>
        <end position="19"/>
    </location>
</feature>
<keyword evidence="1" id="KW-0732">Signal</keyword>
<feature type="chain" id="PRO_5045897070" description="Lipoprotein" evidence="1">
    <location>
        <begin position="20"/>
        <end position="127"/>
    </location>
</feature>
<keyword evidence="3" id="KW-1185">Reference proteome</keyword>
<sequence>MSFIQRAGMLVAACSFAVAGCASRSENIAAAYVSPTAYASWKCDQIREEATRLSSRAAQVSGAQDSKATNDAVATGVGVVLFWPALFFIKGDSTTAAELSRLKGEMEAIEQASIQKRCGVTFQRPAA</sequence>
<dbReference type="EMBL" id="CP102845">
    <property type="protein sequence ID" value="UVF18655.1"/>
    <property type="molecule type" value="Genomic_DNA"/>
</dbReference>
<evidence type="ECO:0000256" key="1">
    <source>
        <dbReference type="SAM" id="SignalP"/>
    </source>
</evidence>
<gene>
    <name evidence="2" type="ORF">HPT29_019510</name>
</gene>
<reference evidence="2" key="1">
    <citation type="submission" date="2022-08" db="EMBL/GenBank/DDBJ databases">
        <title>Microvirga terrae sp. nov., isolated from soil.</title>
        <authorList>
            <person name="Kim K.H."/>
            <person name="Seo Y.L."/>
            <person name="Kim J.M."/>
            <person name="Lee J.K."/>
            <person name="Han D.M."/>
            <person name="Jeon C.O."/>
        </authorList>
    </citation>
    <scope>NUCLEOTIDE SEQUENCE</scope>
    <source>
        <strain evidence="2">R24</strain>
    </source>
</reference>
<evidence type="ECO:0000313" key="3">
    <source>
        <dbReference type="Proteomes" id="UP001017257"/>
    </source>
</evidence>